<dbReference type="Proteomes" id="UP001501697">
    <property type="component" value="Unassembled WGS sequence"/>
</dbReference>
<keyword evidence="3" id="KW-0479">Metal-binding</keyword>
<dbReference type="RefSeq" id="WP_344737124.1">
    <property type="nucleotide sequence ID" value="NZ_BAAAYU010000003.1"/>
</dbReference>
<dbReference type="Gene3D" id="3.90.79.10">
    <property type="entry name" value="Nucleoside Triphosphate Pyrophosphohydrolase"/>
    <property type="match status" value="2"/>
</dbReference>
<protein>
    <recommendedName>
        <fullName evidence="8">Nudix hydrolase domain-containing protein</fullName>
    </recommendedName>
</protein>
<keyword evidence="4" id="KW-0378">Hydrolase</keyword>
<keyword evidence="10" id="KW-1185">Reference proteome</keyword>
<comment type="cofactor">
    <cofactor evidence="2">
        <name>Mg(2+)</name>
        <dbReference type="ChEBI" id="CHEBI:18420"/>
    </cofactor>
</comment>
<sequence length="245" mass="26327">MTPPDDRSLADTLDGAREPQPGDDEGVPVAATVVVLRETQDGAETLLLRRPDRGSFGGAWVFPGGKLEPGDHDGVDAGDEEAVARRAGIRETQEETGLALDAAEMVTLSRWNPPPGIALRIRTWFFVAPDPGGDLVPAPEEVAEAAWIPPAEALARHGRGELSLYPPTWLTLHHLAGIGRPAAVRDEARVAGIRRFDTVARRDTAGPVLLWQGDAEYDADAPHAASGARHRLEIGALPWIYTRTL</sequence>
<comment type="cofactor">
    <cofactor evidence="1">
        <name>Mn(2+)</name>
        <dbReference type="ChEBI" id="CHEBI:29035"/>
    </cofactor>
</comment>
<dbReference type="Pfam" id="PF00293">
    <property type="entry name" value="NUDIX"/>
    <property type="match status" value="1"/>
</dbReference>
<keyword evidence="6" id="KW-0464">Manganese</keyword>
<evidence type="ECO:0000256" key="4">
    <source>
        <dbReference type="ARBA" id="ARBA00022801"/>
    </source>
</evidence>
<comment type="caution">
    <text evidence="9">The sequence shown here is derived from an EMBL/GenBank/DDBJ whole genome shotgun (WGS) entry which is preliminary data.</text>
</comment>
<feature type="compositionally biased region" description="Basic and acidic residues" evidence="7">
    <location>
        <begin position="1"/>
        <end position="17"/>
    </location>
</feature>
<gene>
    <name evidence="9" type="ORF">GCM10022200_11600</name>
</gene>
<dbReference type="PROSITE" id="PS51462">
    <property type="entry name" value="NUDIX"/>
    <property type="match status" value="1"/>
</dbReference>
<dbReference type="PANTHER" id="PTHR12318">
    <property type="entry name" value="TESTOSTERONE-REGULATED PROTEIN RP2"/>
    <property type="match status" value="1"/>
</dbReference>
<evidence type="ECO:0000256" key="3">
    <source>
        <dbReference type="ARBA" id="ARBA00022723"/>
    </source>
</evidence>
<dbReference type="EMBL" id="BAAAYU010000003">
    <property type="protein sequence ID" value="GAA3630551.1"/>
    <property type="molecule type" value="Genomic_DNA"/>
</dbReference>
<dbReference type="InterPro" id="IPR000086">
    <property type="entry name" value="NUDIX_hydrolase_dom"/>
</dbReference>
<evidence type="ECO:0000259" key="8">
    <source>
        <dbReference type="PROSITE" id="PS51462"/>
    </source>
</evidence>
<accession>A0ABP7AF41</accession>
<dbReference type="InterPro" id="IPR015797">
    <property type="entry name" value="NUDIX_hydrolase-like_dom_sf"/>
</dbReference>
<evidence type="ECO:0000313" key="9">
    <source>
        <dbReference type="EMBL" id="GAA3630551.1"/>
    </source>
</evidence>
<proteinExistence type="predicted"/>
<evidence type="ECO:0000313" key="10">
    <source>
        <dbReference type="Proteomes" id="UP001501697"/>
    </source>
</evidence>
<feature type="domain" description="Nudix hydrolase" evidence="8">
    <location>
        <begin position="26"/>
        <end position="170"/>
    </location>
</feature>
<evidence type="ECO:0000256" key="5">
    <source>
        <dbReference type="ARBA" id="ARBA00022842"/>
    </source>
</evidence>
<dbReference type="SUPFAM" id="SSF55811">
    <property type="entry name" value="Nudix"/>
    <property type="match status" value="1"/>
</dbReference>
<evidence type="ECO:0000256" key="2">
    <source>
        <dbReference type="ARBA" id="ARBA00001946"/>
    </source>
</evidence>
<keyword evidence="5" id="KW-0460">Magnesium</keyword>
<reference evidence="10" key="1">
    <citation type="journal article" date="2019" name="Int. J. Syst. Evol. Microbiol.">
        <title>The Global Catalogue of Microorganisms (GCM) 10K type strain sequencing project: providing services to taxonomists for standard genome sequencing and annotation.</title>
        <authorList>
            <consortium name="The Broad Institute Genomics Platform"/>
            <consortium name="The Broad Institute Genome Sequencing Center for Infectious Disease"/>
            <person name="Wu L."/>
            <person name="Ma J."/>
        </authorList>
    </citation>
    <scope>NUCLEOTIDE SEQUENCE [LARGE SCALE GENOMIC DNA]</scope>
    <source>
        <strain evidence="10">JCM 16544</strain>
    </source>
</reference>
<evidence type="ECO:0000256" key="6">
    <source>
        <dbReference type="ARBA" id="ARBA00023211"/>
    </source>
</evidence>
<dbReference type="PANTHER" id="PTHR12318:SF0">
    <property type="entry name" value="ACYL-COENZYME A DIPHOSPHATASE NUDT19"/>
    <property type="match status" value="1"/>
</dbReference>
<dbReference type="CDD" id="cd18870">
    <property type="entry name" value="NUDIX_AcylCoAdiphos_Nudt19"/>
    <property type="match status" value="1"/>
</dbReference>
<feature type="region of interest" description="Disordered" evidence="7">
    <location>
        <begin position="1"/>
        <end position="27"/>
    </location>
</feature>
<evidence type="ECO:0000256" key="1">
    <source>
        <dbReference type="ARBA" id="ARBA00001936"/>
    </source>
</evidence>
<dbReference type="InterPro" id="IPR039121">
    <property type="entry name" value="NUDT19"/>
</dbReference>
<name>A0ABP7AF41_9MICO</name>
<evidence type="ECO:0000256" key="7">
    <source>
        <dbReference type="SAM" id="MobiDB-lite"/>
    </source>
</evidence>
<organism evidence="9 10">
    <name type="scientific">Microbacterium awajiense</name>
    <dbReference type="NCBI Taxonomy" id="415214"/>
    <lineage>
        <taxon>Bacteria</taxon>
        <taxon>Bacillati</taxon>
        <taxon>Actinomycetota</taxon>
        <taxon>Actinomycetes</taxon>
        <taxon>Micrococcales</taxon>
        <taxon>Microbacteriaceae</taxon>
        <taxon>Microbacterium</taxon>
    </lineage>
</organism>